<protein>
    <submittedName>
        <fullName evidence="1">Uncharacterized protein</fullName>
    </submittedName>
</protein>
<reference evidence="1 2" key="1">
    <citation type="submission" date="2013-02" db="EMBL/GenBank/DDBJ databases">
        <authorList>
            <person name="Genoscope - CEA"/>
        </authorList>
    </citation>
    <scope>NUCLEOTIDE SEQUENCE [LARGE SCALE GENOMIC DNA]</scope>
    <source>
        <strain evidence="1 2">STM 2683</strain>
    </source>
</reference>
<sequence>MRSDTGKGLLQTAAFASQRYIKRGRPFVVGQTGSKQSRTCGLSASINFQPLQSAVFVHRFTQVTVCSAHDDFGAAALHLNGC</sequence>
<gene>
    <name evidence="1" type="ORF">MESS2_810009</name>
</gene>
<comment type="caution">
    <text evidence="1">The sequence shown here is derived from an EMBL/GenBank/DDBJ whole genome shotgun (WGS) entry which is preliminary data.</text>
</comment>
<dbReference type="STRING" id="1297569.MESS2_810009"/>
<accession>M5EYJ1</accession>
<dbReference type="AlphaFoldDB" id="M5EYJ1"/>
<keyword evidence="2" id="KW-1185">Reference proteome</keyword>
<organism evidence="1 2">
    <name type="scientific">Mesorhizobium metallidurans STM 2683</name>
    <dbReference type="NCBI Taxonomy" id="1297569"/>
    <lineage>
        <taxon>Bacteria</taxon>
        <taxon>Pseudomonadati</taxon>
        <taxon>Pseudomonadota</taxon>
        <taxon>Alphaproteobacteria</taxon>
        <taxon>Hyphomicrobiales</taxon>
        <taxon>Phyllobacteriaceae</taxon>
        <taxon>Mesorhizobium</taxon>
    </lineage>
</organism>
<name>M5EYJ1_9HYPH</name>
<evidence type="ECO:0000313" key="2">
    <source>
        <dbReference type="Proteomes" id="UP000012062"/>
    </source>
</evidence>
<evidence type="ECO:0000313" key="1">
    <source>
        <dbReference type="EMBL" id="CCV09035.1"/>
    </source>
</evidence>
<dbReference type="Proteomes" id="UP000012062">
    <property type="component" value="Unassembled WGS sequence"/>
</dbReference>
<dbReference type="EMBL" id="CAUM01000152">
    <property type="protein sequence ID" value="CCV09035.1"/>
    <property type="molecule type" value="Genomic_DNA"/>
</dbReference>
<proteinExistence type="predicted"/>